<feature type="transmembrane region" description="Helical" evidence="6">
    <location>
        <begin position="192"/>
        <end position="214"/>
    </location>
</feature>
<name>A0A6H3F8B3_9BACT</name>
<keyword evidence="4 7" id="KW-0808">Transferase</keyword>
<dbReference type="GO" id="GO:0030213">
    <property type="term" value="P:hyaluronan biosynthetic process"/>
    <property type="evidence" value="ECO:0007669"/>
    <property type="project" value="TreeGrafter"/>
</dbReference>
<dbReference type="Pfam" id="PF13641">
    <property type="entry name" value="Glyco_tranf_2_3"/>
    <property type="match status" value="1"/>
</dbReference>
<dbReference type="Proteomes" id="UP000292919">
    <property type="component" value="Unassembled WGS sequence"/>
</dbReference>
<dbReference type="InterPro" id="IPR029044">
    <property type="entry name" value="Nucleotide-diphossugar_trans"/>
</dbReference>
<feature type="transmembrane region" description="Helical" evidence="6">
    <location>
        <begin position="251"/>
        <end position="276"/>
    </location>
</feature>
<dbReference type="PANTHER" id="PTHR22913">
    <property type="entry name" value="HYALURONAN SYNTHASE"/>
    <property type="match status" value="1"/>
</dbReference>
<keyword evidence="5 6" id="KW-0472">Membrane</keyword>
<dbReference type="Gene3D" id="3.90.550.10">
    <property type="entry name" value="Spore Coat Polysaccharide Biosynthesis Protein SpsA, Chain A"/>
    <property type="match status" value="1"/>
</dbReference>
<sequence>MTPYNMGKRHALAAGALRAKFDLLVFVDSDSFLEPEAVREVVQPFCDPKMGAVSGRTEVQNKWTNALTKMQAVRYYVAFRFMKAAEAVFDGVTCLSGPLACYRKDLVLRYLDDWLNQKFFGYPATFGDDRSLTNFILAHHRTGYQDAAVCSTIVPSRMRTFMKQQMRWKRSWLRETLRASSFMWRKEPFMALSFYAGFLLPVLAPLVVVRTMLVIPIELGLFPYKYLAGILVTSTLMSASYLLFKRSTLWPYGIIFCLFYLAVLLWQLPVAVLTFWKSEWGTRNTSADVAAQGKRRYEQKMFVMPSDATSAEARHTDPCDRKAS</sequence>
<evidence type="ECO:0000256" key="1">
    <source>
        <dbReference type="ARBA" id="ARBA00004236"/>
    </source>
</evidence>
<reference evidence="7 8" key="1">
    <citation type="submission" date="2018-12" db="EMBL/GenBank/DDBJ databases">
        <title>First genome draft of Desulfovibrio legallis sp. nov.</title>
        <authorList>
            <person name="Ben Dhia O."/>
            <person name="Najjari A."/>
            <person name="Ferjani R."/>
            <person name="Fhoula I."/>
            <person name="Fardeau M.-L."/>
            <person name="Boudabbous A."/>
            <person name="Ouzari H.I."/>
        </authorList>
    </citation>
    <scope>NUCLEOTIDE SEQUENCE [LARGE SCALE GENOMIC DNA]</scope>
    <source>
        <strain evidence="7 8">H1T</strain>
    </source>
</reference>
<organism evidence="7 8">
    <name type="scientific">Desulfovibrio legallii</name>
    <dbReference type="NCBI Taxonomy" id="571438"/>
    <lineage>
        <taxon>Bacteria</taxon>
        <taxon>Pseudomonadati</taxon>
        <taxon>Thermodesulfobacteriota</taxon>
        <taxon>Desulfovibrionia</taxon>
        <taxon>Desulfovibrionales</taxon>
        <taxon>Desulfovibrionaceae</taxon>
        <taxon>Desulfovibrio</taxon>
    </lineage>
</organism>
<proteinExistence type="predicted"/>
<dbReference type="GO" id="GO:0085029">
    <property type="term" value="P:extracellular matrix assembly"/>
    <property type="evidence" value="ECO:0007669"/>
    <property type="project" value="TreeGrafter"/>
</dbReference>
<feature type="transmembrane region" description="Helical" evidence="6">
    <location>
        <begin position="226"/>
        <end position="244"/>
    </location>
</feature>
<keyword evidence="2" id="KW-1003">Cell membrane</keyword>
<comment type="caution">
    <text evidence="7">The sequence shown here is derived from an EMBL/GenBank/DDBJ whole genome shotgun (WGS) entry which is preliminary data.</text>
</comment>
<evidence type="ECO:0000256" key="4">
    <source>
        <dbReference type="ARBA" id="ARBA00022679"/>
    </source>
</evidence>
<keyword evidence="8" id="KW-1185">Reference proteome</keyword>
<accession>A0A6H3F8B3</accession>
<evidence type="ECO:0000256" key="5">
    <source>
        <dbReference type="ARBA" id="ARBA00023136"/>
    </source>
</evidence>
<evidence type="ECO:0000256" key="2">
    <source>
        <dbReference type="ARBA" id="ARBA00022475"/>
    </source>
</evidence>
<keyword evidence="6" id="KW-1133">Transmembrane helix</keyword>
<protein>
    <submittedName>
        <fullName evidence="7">Glycosyltransferase</fullName>
    </submittedName>
</protein>
<evidence type="ECO:0000313" key="7">
    <source>
        <dbReference type="EMBL" id="TBH78181.1"/>
    </source>
</evidence>
<gene>
    <name evidence="7" type="ORF">EB812_11450</name>
</gene>
<dbReference type="GO" id="GO:0050501">
    <property type="term" value="F:hyaluronan synthase activity"/>
    <property type="evidence" value="ECO:0007669"/>
    <property type="project" value="TreeGrafter"/>
</dbReference>
<evidence type="ECO:0000256" key="6">
    <source>
        <dbReference type="SAM" id="Phobius"/>
    </source>
</evidence>
<dbReference type="EMBL" id="SIXC01000021">
    <property type="protein sequence ID" value="TBH78181.1"/>
    <property type="molecule type" value="Genomic_DNA"/>
</dbReference>
<keyword evidence="3" id="KW-0328">Glycosyltransferase</keyword>
<dbReference type="PANTHER" id="PTHR22913:SF12">
    <property type="entry name" value="MANNURONAN SYNTHASE"/>
    <property type="match status" value="1"/>
</dbReference>
<dbReference type="SUPFAM" id="SSF53448">
    <property type="entry name" value="Nucleotide-diphospho-sugar transferases"/>
    <property type="match status" value="1"/>
</dbReference>
<evidence type="ECO:0000313" key="8">
    <source>
        <dbReference type="Proteomes" id="UP000292919"/>
    </source>
</evidence>
<comment type="subcellular location">
    <subcellularLocation>
        <location evidence="1">Cell membrane</location>
    </subcellularLocation>
</comment>
<dbReference type="GO" id="GO:0005886">
    <property type="term" value="C:plasma membrane"/>
    <property type="evidence" value="ECO:0007669"/>
    <property type="project" value="UniProtKB-SubCell"/>
</dbReference>
<evidence type="ECO:0000256" key="3">
    <source>
        <dbReference type="ARBA" id="ARBA00022676"/>
    </source>
</evidence>
<keyword evidence="6" id="KW-0812">Transmembrane</keyword>
<dbReference type="AlphaFoldDB" id="A0A6H3F8B3"/>